<sequence length="103" mass="11629">MHHLQHISLITHTVCPLDLLRPSPAPHLKRFNSLLIILTQRPSLRSVRIRSHSITNSSPVLFSIPHIDIIGIFISYKKLLCSAGNEAFVVGVFIFSYSYSVSY</sequence>
<protein>
    <submittedName>
        <fullName evidence="1">Uncharacterized protein</fullName>
    </submittedName>
</protein>
<accession>A0A8D8UZJ7</accession>
<organism evidence="1">
    <name type="scientific">Cacopsylla melanoneura</name>
    <dbReference type="NCBI Taxonomy" id="428564"/>
    <lineage>
        <taxon>Eukaryota</taxon>
        <taxon>Metazoa</taxon>
        <taxon>Ecdysozoa</taxon>
        <taxon>Arthropoda</taxon>
        <taxon>Hexapoda</taxon>
        <taxon>Insecta</taxon>
        <taxon>Pterygota</taxon>
        <taxon>Neoptera</taxon>
        <taxon>Paraneoptera</taxon>
        <taxon>Hemiptera</taxon>
        <taxon>Sternorrhyncha</taxon>
        <taxon>Psylloidea</taxon>
        <taxon>Psyllidae</taxon>
        <taxon>Psyllinae</taxon>
        <taxon>Cacopsylla</taxon>
    </lineage>
</organism>
<name>A0A8D8UZJ7_9HEMI</name>
<dbReference type="AlphaFoldDB" id="A0A8D8UZJ7"/>
<evidence type="ECO:0000313" key="1">
    <source>
        <dbReference type="EMBL" id="CAG6714194.1"/>
    </source>
</evidence>
<dbReference type="EMBL" id="HBUF01351542">
    <property type="protein sequence ID" value="CAG6714194.1"/>
    <property type="molecule type" value="Transcribed_RNA"/>
</dbReference>
<proteinExistence type="predicted"/>
<reference evidence="1" key="1">
    <citation type="submission" date="2021-05" db="EMBL/GenBank/DDBJ databases">
        <authorList>
            <person name="Alioto T."/>
            <person name="Alioto T."/>
            <person name="Gomez Garrido J."/>
        </authorList>
    </citation>
    <scope>NUCLEOTIDE SEQUENCE</scope>
</reference>